<evidence type="ECO:0000256" key="5">
    <source>
        <dbReference type="ARBA" id="ARBA00023242"/>
    </source>
</evidence>
<evidence type="ECO:0000256" key="4">
    <source>
        <dbReference type="ARBA" id="ARBA00023163"/>
    </source>
</evidence>
<keyword evidence="3" id="KW-0238">DNA-binding</keyword>
<evidence type="ECO:0000256" key="2">
    <source>
        <dbReference type="ARBA" id="ARBA00022553"/>
    </source>
</evidence>
<evidence type="ECO:0000256" key="1">
    <source>
        <dbReference type="ARBA" id="ARBA00004123"/>
    </source>
</evidence>
<keyword evidence="4" id="KW-0804">Transcription</keyword>
<dbReference type="InterPro" id="IPR044210">
    <property type="entry name" value="Tfc3-like"/>
</dbReference>
<dbReference type="GO" id="GO:0003677">
    <property type="term" value="F:DNA binding"/>
    <property type="evidence" value="ECO:0007669"/>
    <property type="project" value="UniProtKB-KW"/>
</dbReference>
<keyword evidence="10" id="KW-1185">Reference proteome</keyword>
<dbReference type="GO" id="GO:0006384">
    <property type="term" value="P:transcription initiation at RNA polymerase III promoter"/>
    <property type="evidence" value="ECO:0007669"/>
    <property type="project" value="InterPro"/>
</dbReference>
<accession>A0A0A1TR71</accession>
<evidence type="ECO:0000313" key="9">
    <source>
        <dbReference type="EMBL" id="CEJ94545.1"/>
    </source>
</evidence>
<feature type="compositionally biased region" description="Polar residues" evidence="6">
    <location>
        <begin position="545"/>
        <end position="559"/>
    </location>
</feature>
<keyword evidence="2" id="KW-0597">Phosphoprotein</keyword>
<evidence type="ECO:0000259" key="8">
    <source>
        <dbReference type="Pfam" id="PF20222"/>
    </source>
</evidence>
<dbReference type="Pfam" id="PF04182">
    <property type="entry name" value="B-block_TFIIIC"/>
    <property type="match status" value="1"/>
</dbReference>
<dbReference type="EMBL" id="CDHN01000007">
    <property type="protein sequence ID" value="CEJ94545.1"/>
    <property type="molecule type" value="Genomic_DNA"/>
</dbReference>
<dbReference type="GO" id="GO:0042791">
    <property type="term" value="P:5S class rRNA transcription by RNA polymerase III"/>
    <property type="evidence" value="ECO:0007669"/>
    <property type="project" value="TreeGrafter"/>
</dbReference>
<proteinExistence type="predicted"/>
<organism evidence="9 10">
    <name type="scientific">[Torrubiella] hemipterigena</name>
    <dbReference type="NCBI Taxonomy" id="1531966"/>
    <lineage>
        <taxon>Eukaryota</taxon>
        <taxon>Fungi</taxon>
        <taxon>Dikarya</taxon>
        <taxon>Ascomycota</taxon>
        <taxon>Pezizomycotina</taxon>
        <taxon>Sordariomycetes</taxon>
        <taxon>Hypocreomycetidae</taxon>
        <taxon>Hypocreales</taxon>
        <taxon>Clavicipitaceae</taxon>
        <taxon>Clavicipitaceae incertae sedis</taxon>
        <taxon>'Torrubiella' clade</taxon>
    </lineage>
</organism>
<protein>
    <submittedName>
        <fullName evidence="9">Uncharacterized protein</fullName>
    </submittedName>
</protein>
<feature type="region of interest" description="Disordered" evidence="6">
    <location>
        <begin position="911"/>
        <end position="931"/>
    </location>
</feature>
<comment type="subcellular location">
    <subcellularLocation>
        <location evidence="1">Nucleus</location>
    </subcellularLocation>
</comment>
<reference evidence="9 10" key="1">
    <citation type="journal article" date="2015" name="Genome Announc.">
        <title>Draft Genome Sequence and Gene Annotation of the Entomopathogenic Fungus Verticillium hemipterigenum.</title>
        <authorList>
            <person name="Horn F."/>
            <person name="Habel A."/>
            <person name="Scharf D.H."/>
            <person name="Dworschak J."/>
            <person name="Brakhage A.A."/>
            <person name="Guthke R."/>
            <person name="Hertweck C."/>
            <person name="Linde J."/>
        </authorList>
    </citation>
    <scope>NUCLEOTIDE SEQUENCE [LARGE SCALE GENOMIC DNA]</scope>
</reference>
<feature type="compositionally biased region" description="Polar residues" evidence="6">
    <location>
        <begin position="526"/>
        <end position="535"/>
    </location>
</feature>
<feature type="domain" description="B-block binding subunit of TFIIIC" evidence="7">
    <location>
        <begin position="164"/>
        <end position="230"/>
    </location>
</feature>
<dbReference type="PANTHER" id="PTHR15180">
    <property type="entry name" value="GENERAL TRANSCRIPTION FACTOR 3C POLYPEPTIDE 1"/>
    <property type="match status" value="1"/>
</dbReference>
<sequence>MAKELEALIEDALLMLSCAGEQGYNIAGFSHYIQNYATEIPIGEDRTTLQFGAHDAQSISQQGSQLWMWLVSRTDVSVGSNRKFNHLSIQDALRLHHQGTETTADSKSDIMQPSEEAICASTSNVFIPRNHKPDPLDICISVSEQRMWESLTGHGPDQKRVPRSEWDLLLGIASMAEAGILQGDLGRLVGQDKRSVPKRTDSLVGKGYIVKHSTLVRGTKTSKLWLKPFAPQMTQTQHPNTENAAEMILSRHLLVGSLEPVPWHVRWTRESIDYPALVTTIMALCREWGVLRLHDLKSKLGILGMRWQMKVVAKLCRFLNARGAIRYVAAKLDNQVFKDCIGFHRSLTARDWSMYKATGKRMTQVGVQIAKSDNTPRHNEQLEPSRIQKYFSCAVWDVDMPLLVAIERILRSFGPSGSGNLDVCFLSIGPLFTRFISAVTSTISADQMQPQYLDHLAVLCEHRRFGKIASFQYFLKYPVINATMLAVVSSSLRKWPNEGALEPSALPLSPNSTYAQIIGVDISKTSTQTPQSAPALNTEAERTTSQKTIESSASKSNATIKRKTKHKKRSTNEQHRWMCDKCGGSWKNDIGLKYHLEKSNTPCNPNVKPQSATKLKQLEGQFAVTTNRTGNSDGALRQYLCRGALYSNWIKRTKQAENPLLPADSSTRLVAQVLDIHVPLSSSIAELKDEGNLLVDHSRKRLVDTIKAKEQAPQLDTDQMILQLRQSTNINDAPQHPLSSAVVATNHGSDSTGLGYKEVAAVEEPVGATIQSLLGQFGGALPGLPSLATLIAQNWSIRFPVEQPPETRKIEAAVKRLLLKNIIIDHWHGFRTHTGKFDKIQILMRPGSSISSPTAVAWIERLKLAYPSALQEFDVFLTNAESDKEAKPNRRLLSSEIAVLDAPVYAAQSSAKRIREESDRAPKRPKQDRVSNISNLQPQASFSKVMIDIPQRCSDGGVETGHLDEDRLQSLLRSLPDSGSINGVVFDSGWVRLPVIGNSHVVLEKRYLPSRHAHQTDQDWAFQFFNKCSRQEQANTEPSPTSHAKSHRIFLNFCAGTNPVTQMHQTISWTAPVGLDLTPLDFVSSHTDSRNGATPSRLPLLSDIGEREETPATLISRRLTSLAFVQQQKLKIDEDAKSLSNLQYKVLMAGFIAVRTLLGGVDKLLDWGLLLRIFPTYSLVQLRSFWASVKKENWSLATKYSEDFQRAYIECIQRNELQLPDFEHPEKHDWPRMVDWTTELLFDETIDLPATRLALENKMDLYHSPASTEDWRERFFHPQSSIFSRLDSATADCGTIPVLQHEIATTGREISLSRSWIRALCATSGAKYSRQAMKIRLDEIPITGLNKATSLNIAIEQLTKEKVICKTKRGTIPSPPYRLNESYITLLSKLGQGKKFDEAAKFKNVLDESFQRDGGYTIPYSLSDGGIIALMNLHASGKVKLEGANIPFIPLGFEPGNYESRKYSKSSFNFDLRVEPTAAYLINQKIDTIKALMMEKIPLQDSLGHLPQWTDLFQTLNKEKWVEILRAVCFMLATRGWMTASGLREAMSPVLEHFEIKLIVEWGKQTGLLVVEDDLNFTVNEWWWLIAM</sequence>
<feature type="domain" description="Transcription factor tau subunit sfc3/Tfc3 C-terminal" evidence="8">
    <location>
        <begin position="1137"/>
        <end position="1544"/>
    </location>
</feature>
<dbReference type="STRING" id="1531966.A0A0A1TR71"/>
<dbReference type="HOGENOM" id="CLU_001132_0_0_1"/>
<evidence type="ECO:0000313" key="10">
    <source>
        <dbReference type="Proteomes" id="UP000039046"/>
    </source>
</evidence>
<gene>
    <name evidence="9" type="ORF">VHEMI10068</name>
</gene>
<dbReference type="InterPro" id="IPR046488">
    <property type="entry name" value="Sfc3/Tfc3_C"/>
</dbReference>
<dbReference type="PANTHER" id="PTHR15180:SF1">
    <property type="entry name" value="GENERAL TRANSCRIPTION FACTOR 3C POLYPEPTIDE 1"/>
    <property type="match status" value="1"/>
</dbReference>
<name>A0A0A1TR71_9HYPO</name>
<feature type="compositionally biased region" description="Basic and acidic residues" evidence="6">
    <location>
        <begin position="913"/>
        <end position="929"/>
    </location>
</feature>
<evidence type="ECO:0000259" key="7">
    <source>
        <dbReference type="Pfam" id="PF04182"/>
    </source>
</evidence>
<dbReference type="OrthoDB" id="5403573at2759"/>
<evidence type="ECO:0000256" key="3">
    <source>
        <dbReference type="ARBA" id="ARBA00023125"/>
    </source>
</evidence>
<dbReference type="Proteomes" id="UP000039046">
    <property type="component" value="Unassembled WGS sequence"/>
</dbReference>
<dbReference type="GO" id="GO:0000127">
    <property type="term" value="C:transcription factor TFIIIC complex"/>
    <property type="evidence" value="ECO:0007669"/>
    <property type="project" value="InterPro"/>
</dbReference>
<dbReference type="InterPro" id="IPR007309">
    <property type="entry name" value="TFIIIC_Bblock-bd"/>
</dbReference>
<feature type="compositionally biased region" description="Basic residues" evidence="6">
    <location>
        <begin position="560"/>
        <end position="569"/>
    </location>
</feature>
<feature type="region of interest" description="Disordered" evidence="6">
    <location>
        <begin position="526"/>
        <end position="574"/>
    </location>
</feature>
<dbReference type="Pfam" id="PF20222">
    <property type="entry name" value="DUF6581"/>
    <property type="match status" value="1"/>
</dbReference>
<keyword evidence="5" id="KW-0539">Nucleus</keyword>
<dbReference type="GO" id="GO:0005634">
    <property type="term" value="C:nucleus"/>
    <property type="evidence" value="ECO:0007669"/>
    <property type="project" value="UniProtKB-SubCell"/>
</dbReference>
<evidence type="ECO:0000256" key="6">
    <source>
        <dbReference type="SAM" id="MobiDB-lite"/>
    </source>
</evidence>